<feature type="region of interest" description="Disordered" evidence="1">
    <location>
        <begin position="30"/>
        <end position="96"/>
    </location>
</feature>
<dbReference type="EMBL" id="AVOT02003926">
    <property type="protein sequence ID" value="MBW0474938.1"/>
    <property type="molecule type" value="Genomic_DNA"/>
</dbReference>
<name>A0A9Q3GP82_9BASI</name>
<sequence>MSPVHLRDLGIPRKKPEERVGMFRYRRSGFGQHGECQDTQGDHSHTPMKLPIKQRPQNRVVDRNGSSISATTTPQRSVPMENGKQEVQPGFKLGIT</sequence>
<feature type="compositionally biased region" description="Polar residues" evidence="1">
    <location>
        <begin position="64"/>
        <end position="76"/>
    </location>
</feature>
<dbReference type="Proteomes" id="UP000765509">
    <property type="component" value="Unassembled WGS sequence"/>
</dbReference>
<proteinExistence type="predicted"/>
<evidence type="ECO:0000313" key="3">
    <source>
        <dbReference type="Proteomes" id="UP000765509"/>
    </source>
</evidence>
<comment type="caution">
    <text evidence="2">The sequence shown here is derived from an EMBL/GenBank/DDBJ whole genome shotgun (WGS) entry which is preliminary data.</text>
</comment>
<evidence type="ECO:0000313" key="2">
    <source>
        <dbReference type="EMBL" id="MBW0474938.1"/>
    </source>
</evidence>
<protein>
    <submittedName>
        <fullName evidence="2">Uncharacterized protein</fullName>
    </submittedName>
</protein>
<organism evidence="2 3">
    <name type="scientific">Austropuccinia psidii MF-1</name>
    <dbReference type="NCBI Taxonomy" id="1389203"/>
    <lineage>
        <taxon>Eukaryota</taxon>
        <taxon>Fungi</taxon>
        <taxon>Dikarya</taxon>
        <taxon>Basidiomycota</taxon>
        <taxon>Pucciniomycotina</taxon>
        <taxon>Pucciniomycetes</taxon>
        <taxon>Pucciniales</taxon>
        <taxon>Sphaerophragmiaceae</taxon>
        <taxon>Austropuccinia</taxon>
    </lineage>
</organism>
<feature type="region of interest" description="Disordered" evidence="1">
    <location>
        <begin position="1"/>
        <end position="20"/>
    </location>
</feature>
<evidence type="ECO:0000256" key="1">
    <source>
        <dbReference type="SAM" id="MobiDB-lite"/>
    </source>
</evidence>
<accession>A0A9Q3GP82</accession>
<keyword evidence="3" id="KW-1185">Reference proteome</keyword>
<reference evidence="2" key="1">
    <citation type="submission" date="2021-03" db="EMBL/GenBank/DDBJ databases">
        <title>Draft genome sequence of rust myrtle Austropuccinia psidii MF-1, a brazilian biotype.</title>
        <authorList>
            <person name="Quecine M.C."/>
            <person name="Pachon D.M.R."/>
            <person name="Bonatelli M.L."/>
            <person name="Correr F.H."/>
            <person name="Franceschini L.M."/>
            <person name="Leite T.F."/>
            <person name="Margarido G.R.A."/>
            <person name="Almeida C.A."/>
            <person name="Ferrarezi J.A."/>
            <person name="Labate C.A."/>
        </authorList>
    </citation>
    <scope>NUCLEOTIDE SEQUENCE</scope>
    <source>
        <strain evidence="2">MF-1</strain>
    </source>
</reference>
<dbReference type="AlphaFoldDB" id="A0A9Q3GP82"/>
<gene>
    <name evidence="2" type="ORF">O181_014653</name>
</gene>